<reference evidence="3" key="1">
    <citation type="journal article" date="2019" name="Int. J. Syst. Evol. Microbiol.">
        <title>The Global Catalogue of Microorganisms (GCM) 10K type strain sequencing project: providing services to taxonomists for standard genome sequencing and annotation.</title>
        <authorList>
            <consortium name="The Broad Institute Genomics Platform"/>
            <consortium name="The Broad Institute Genome Sequencing Center for Infectious Disease"/>
            <person name="Wu L."/>
            <person name="Ma J."/>
        </authorList>
    </citation>
    <scope>NUCLEOTIDE SEQUENCE [LARGE SCALE GENOMIC DNA]</scope>
    <source>
        <strain evidence="3">JCM 17917</strain>
    </source>
</reference>
<keyword evidence="3" id="KW-1185">Reference proteome</keyword>
<name>A0ABP8FYL5_9BACT</name>
<dbReference type="Pfam" id="PF03544">
    <property type="entry name" value="TonB_C"/>
    <property type="match status" value="1"/>
</dbReference>
<evidence type="ECO:0000259" key="1">
    <source>
        <dbReference type="PROSITE" id="PS52015"/>
    </source>
</evidence>
<comment type="caution">
    <text evidence="2">The sequence shown here is derived from an EMBL/GenBank/DDBJ whole genome shotgun (WGS) entry which is preliminary data.</text>
</comment>
<evidence type="ECO:0000313" key="3">
    <source>
        <dbReference type="Proteomes" id="UP001501844"/>
    </source>
</evidence>
<sequence>MQRDSTAQKRRYFLEDAHLRVEDYKNSQLAQKSLLTGTTSLDEADAYLWYLENQVAYLIKPYFNRLKAKVHKFDKDGLSSSDLIANGTQVRYAQIWNDAHAPILTKGTGASSTWNKDKTENMQSSYKDSLLVSAFIYRPAQKDSLFIKVDRMAEPKMGFSAFTQKLASTIPYPENELSYGRQATIYIQFTVNEAGQLMDFVTLNDSYKDFNKAVIRKLEALAAWNPALINGRQVKTRYILPIVFQIEE</sequence>
<protein>
    <recommendedName>
        <fullName evidence="1">TonB C-terminal domain-containing protein</fullName>
    </recommendedName>
</protein>
<organism evidence="2 3">
    <name type="scientific">Nibribacter koreensis</name>
    <dbReference type="NCBI Taxonomy" id="1084519"/>
    <lineage>
        <taxon>Bacteria</taxon>
        <taxon>Pseudomonadati</taxon>
        <taxon>Bacteroidota</taxon>
        <taxon>Cytophagia</taxon>
        <taxon>Cytophagales</taxon>
        <taxon>Hymenobacteraceae</taxon>
        <taxon>Nibribacter</taxon>
    </lineage>
</organism>
<evidence type="ECO:0000313" key="2">
    <source>
        <dbReference type="EMBL" id="GAA4313689.1"/>
    </source>
</evidence>
<dbReference type="Gene3D" id="3.30.1150.10">
    <property type="match status" value="1"/>
</dbReference>
<dbReference type="SUPFAM" id="SSF74653">
    <property type="entry name" value="TolA/TonB C-terminal domain"/>
    <property type="match status" value="1"/>
</dbReference>
<dbReference type="InterPro" id="IPR037682">
    <property type="entry name" value="TonB_C"/>
</dbReference>
<proteinExistence type="predicted"/>
<dbReference type="Proteomes" id="UP001501844">
    <property type="component" value="Unassembled WGS sequence"/>
</dbReference>
<feature type="domain" description="TonB C-terminal" evidence="1">
    <location>
        <begin position="157"/>
        <end position="248"/>
    </location>
</feature>
<dbReference type="EMBL" id="BAABGX010000003">
    <property type="protein sequence ID" value="GAA4313689.1"/>
    <property type="molecule type" value="Genomic_DNA"/>
</dbReference>
<accession>A0ABP8FYL5</accession>
<dbReference type="PROSITE" id="PS52015">
    <property type="entry name" value="TONB_CTD"/>
    <property type="match status" value="1"/>
</dbReference>
<gene>
    <name evidence="2" type="ORF">GCM10023183_33530</name>
</gene>